<comment type="caution">
    <text evidence="2">The sequence shown here is derived from an EMBL/GenBank/DDBJ whole genome shotgun (WGS) entry which is preliminary data.</text>
</comment>
<dbReference type="InterPro" id="IPR016040">
    <property type="entry name" value="NAD(P)-bd_dom"/>
</dbReference>
<organism evidence="2 3">
    <name type="scientific">Hamadaea flava</name>
    <dbReference type="NCBI Taxonomy" id="1742688"/>
    <lineage>
        <taxon>Bacteria</taxon>
        <taxon>Bacillati</taxon>
        <taxon>Actinomycetota</taxon>
        <taxon>Actinomycetes</taxon>
        <taxon>Micromonosporales</taxon>
        <taxon>Micromonosporaceae</taxon>
        <taxon>Hamadaea</taxon>
    </lineage>
</organism>
<dbReference type="Pfam" id="PF13460">
    <property type="entry name" value="NAD_binding_10"/>
    <property type="match status" value="1"/>
</dbReference>
<sequence>MKITVCGATGRIGQELVKRALVDGHDVTAIVRDPSRLPVRADRLDVVVADVFDGEAIAPAIKGRDAVLSAVGPRPDGPTTVCSDTAAALRWALRETGVRRLIVVSASGPYVDGGDDPLTRYAVKPVLRRVLREGWADLVRAEEVVRSSGLDWTILRPSRLTDKPGTGRVRRRLDRNLPLGMFTPRAEVAVEMLRVLRDPTTFGHSIALAR</sequence>
<dbReference type="InterPro" id="IPR051606">
    <property type="entry name" value="Polyketide_Oxido-like"/>
</dbReference>
<feature type="domain" description="NAD(P)-binding" evidence="1">
    <location>
        <begin position="7"/>
        <end position="199"/>
    </location>
</feature>
<dbReference type="SUPFAM" id="SSF51735">
    <property type="entry name" value="NAD(P)-binding Rossmann-fold domains"/>
    <property type="match status" value="1"/>
</dbReference>
<dbReference type="CDD" id="cd05244">
    <property type="entry name" value="BVR-B_like_SDR_a"/>
    <property type="match status" value="1"/>
</dbReference>
<dbReference type="Proteomes" id="UP001595816">
    <property type="component" value="Unassembled WGS sequence"/>
</dbReference>
<dbReference type="EMBL" id="JBHSAY010000030">
    <property type="protein sequence ID" value="MFC4136437.1"/>
    <property type="molecule type" value="Genomic_DNA"/>
</dbReference>
<dbReference type="PANTHER" id="PTHR43355:SF2">
    <property type="entry name" value="FLAVIN REDUCTASE (NADPH)"/>
    <property type="match status" value="1"/>
</dbReference>
<dbReference type="Gene3D" id="3.40.50.720">
    <property type="entry name" value="NAD(P)-binding Rossmann-like Domain"/>
    <property type="match status" value="1"/>
</dbReference>
<reference evidence="3" key="1">
    <citation type="journal article" date="2019" name="Int. J. Syst. Evol. Microbiol.">
        <title>The Global Catalogue of Microorganisms (GCM) 10K type strain sequencing project: providing services to taxonomists for standard genome sequencing and annotation.</title>
        <authorList>
            <consortium name="The Broad Institute Genomics Platform"/>
            <consortium name="The Broad Institute Genome Sequencing Center for Infectious Disease"/>
            <person name="Wu L."/>
            <person name="Ma J."/>
        </authorList>
    </citation>
    <scope>NUCLEOTIDE SEQUENCE [LARGE SCALE GENOMIC DNA]</scope>
    <source>
        <strain evidence="3">CGMCC 4.7289</strain>
    </source>
</reference>
<name>A0ABV8M1A3_9ACTN</name>
<keyword evidence="3" id="KW-1185">Reference proteome</keyword>
<proteinExistence type="predicted"/>
<evidence type="ECO:0000313" key="3">
    <source>
        <dbReference type="Proteomes" id="UP001595816"/>
    </source>
</evidence>
<dbReference type="PANTHER" id="PTHR43355">
    <property type="entry name" value="FLAVIN REDUCTASE (NADPH)"/>
    <property type="match status" value="1"/>
</dbReference>
<dbReference type="InterPro" id="IPR036291">
    <property type="entry name" value="NAD(P)-bd_dom_sf"/>
</dbReference>
<evidence type="ECO:0000259" key="1">
    <source>
        <dbReference type="Pfam" id="PF13460"/>
    </source>
</evidence>
<protein>
    <submittedName>
        <fullName evidence="2">NAD(P)-dependent oxidoreductase</fullName>
    </submittedName>
</protein>
<gene>
    <name evidence="2" type="ORF">ACFOZ4_38010</name>
</gene>
<accession>A0ABV8M1A3</accession>
<evidence type="ECO:0000313" key="2">
    <source>
        <dbReference type="EMBL" id="MFC4136437.1"/>
    </source>
</evidence>
<dbReference type="RefSeq" id="WP_253756003.1">
    <property type="nucleotide sequence ID" value="NZ_JAMZDZ010000001.1"/>
</dbReference>